<reference evidence="1 2" key="2">
    <citation type="journal article" date="2022" name="Mol. Ecol. Resour.">
        <title>The genomes of chicory, endive, great burdock and yacon provide insights into Asteraceae paleo-polyploidization history and plant inulin production.</title>
        <authorList>
            <person name="Fan W."/>
            <person name="Wang S."/>
            <person name="Wang H."/>
            <person name="Wang A."/>
            <person name="Jiang F."/>
            <person name="Liu H."/>
            <person name="Zhao H."/>
            <person name="Xu D."/>
            <person name="Zhang Y."/>
        </authorList>
    </citation>
    <scope>NUCLEOTIDE SEQUENCE [LARGE SCALE GENOMIC DNA]</scope>
    <source>
        <strain evidence="2">cv. Yunnan</strain>
        <tissue evidence="1">Leaves</tissue>
    </source>
</reference>
<comment type="caution">
    <text evidence="1">The sequence shown here is derived from an EMBL/GenBank/DDBJ whole genome shotgun (WGS) entry which is preliminary data.</text>
</comment>
<evidence type="ECO:0000313" key="2">
    <source>
        <dbReference type="Proteomes" id="UP001056120"/>
    </source>
</evidence>
<dbReference type="EMBL" id="CM042024">
    <property type="protein sequence ID" value="KAI3811814.1"/>
    <property type="molecule type" value="Genomic_DNA"/>
</dbReference>
<reference evidence="2" key="1">
    <citation type="journal article" date="2022" name="Mol. Ecol. Resour.">
        <title>The genomes of chicory, endive, great burdock and yacon provide insights into Asteraceae palaeo-polyploidization history and plant inulin production.</title>
        <authorList>
            <person name="Fan W."/>
            <person name="Wang S."/>
            <person name="Wang H."/>
            <person name="Wang A."/>
            <person name="Jiang F."/>
            <person name="Liu H."/>
            <person name="Zhao H."/>
            <person name="Xu D."/>
            <person name="Zhang Y."/>
        </authorList>
    </citation>
    <scope>NUCLEOTIDE SEQUENCE [LARGE SCALE GENOMIC DNA]</scope>
    <source>
        <strain evidence="2">cv. Yunnan</strain>
    </source>
</reference>
<protein>
    <submittedName>
        <fullName evidence="1">Uncharacterized protein</fullName>
    </submittedName>
</protein>
<proteinExistence type="predicted"/>
<sequence length="85" mass="10112">MYVSSEHSNFDYWIHSISDSFLRLYSIAHPLLGFRITDWCGNRRRNSRIRLECVELGYRIRSGLECALRSLAFPVFHHVKVRLQN</sequence>
<organism evidence="1 2">
    <name type="scientific">Smallanthus sonchifolius</name>
    <dbReference type="NCBI Taxonomy" id="185202"/>
    <lineage>
        <taxon>Eukaryota</taxon>
        <taxon>Viridiplantae</taxon>
        <taxon>Streptophyta</taxon>
        <taxon>Embryophyta</taxon>
        <taxon>Tracheophyta</taxon>
        <taxon>Spermatophyta</taxon>
        <taxon>Magnoliopsida</taxon>
        <taxon>eudicotyledons</taxon>
        <taxon>Gunneridae</taxon>
        <taxon>Pentapetalae</taxon>
        <taxon>asterids</taxon>
        <taxon>campanulids</taxon>
        <taxon>Asterales</taxon>
        <taxon>Asteraceae</taxon>
        <taxon>Asteroideae</taxon>
        <taxon>Heliantheae alliance</taxon>
        <taxon>Millerieae</taxon>
        <taxon>Smallanthus</taxon>
    </lineage>
</organism>
<keyword evidence="2" id="KW-1185">Reference proteome</keyword>
<evidence type="ECO:0000313" key="1">
    <source>
        <dbReference type="EMBL" id="KAI3811814.1"/>
    </source>
</evidence>
<name>A0ACB9IUV7_9ASTR</name>
<gene>
    <name evidence="1" type="ORF">L1987_21546</name>
</gene>
<accession>A0ACB9IUV7</accession>
<dbReference type="Proteomes" id="UP001056120">
    <property type="component" value="Linkage Group LG07"/>
</dbReference>